<dbReference type="Proteomes" id="UP001175226">
    <property type="component" value="Unassembled WGS sequence"/>
</dbReference>
<sequence>MTLVDATFRSKNTSRQLKISPSSRAFSWFIEAIEPQTHYQPWDCASEEGGYPSMVRSVPRDKSKNTALGDWGSASGKKYARISNGFHITGGGESNPVHGSNILFTRPALGTTISELEDGFLASSQKCLPDLYPNKHENWYSKKMKQTSRCKPQIVARKKVERWNLTAKLGNRTPRISDIMCYAISGWLRACLQRRRRVNEEQPLVHLDQKDERWAFLVRTLTTEEMQYVQCREVYTTSAAILDFCVSLRFGSEIKVLPNSDVLRRYWASGQDEDERGLEKEILRVNGGNVYRDIINIDRARPPVDGKDFRTLILAQKAKDVLKFAIVNMALDSNLDAFAPQAINSGNWGIEERSRRRYLKRWLESDKFSARAIDCLIDTTLPPTYHDDPRV</sequence>
<evidence type="ECO:0000313" key="2">
    <source>
        <dbReference type="Proteomes" id="UP001175226"/>
    </source>
</evidence>
<keyword evidence="2" id="KW-1185">Reference proteome</keyword>
<comment type="caution">
    <text evidence="1">The sequence shown here is derived from an EMBL/GenBank/DDBJ whole genome shotgun (WGS) entry which is preliminary data.</text>
</comment>
<name>A0AA39IWG6_9AGAR</name>
<protein>
    <submittedName>
        <fullName evidence="1">Uncharacterized protein</fullName>
    </submittedName>
</protein>
<proteinExistence type="predicted"/>
<evidence type="ECO:0000313" key="1">
    <source>
        <dbReference type="EMBL" id="KAK0431009.1"/>
    </source>
</evidence>
<reference evidence="1" key="1">
    <citation type="submission" date="2023-06" db="EMBL/GenBank/DDBJ databases">
        <authorList>
            <consortium name="Lawrence Berkeley National Laboratory"/>
            <person name="Ahrendt S."/>
            <person name="Sahu N."/>
            <person name="Indic B."/>
            <person name="Wong-Bajracharya J."/>
            <person name="Merenyi Z."/>
            <person name="Ke H.-M."/>
            <person name="Monk M."/>
            <person name="Kocsube S."/>
            <person name="Drula E."/>
            <person name="Lipzen A."/>
            <person name="Balint B."/>
            <person name="Henrissat B."/>
            <person name="Andreopoulos B."/>
            <person name="Martin F.M."/>
            <person name="Harder C.B."/>
            <person name="Rigling D."/>
            <person name="Ford K.L."/>
            <person name="Foster G.D."/>
            <person name="Pangilinan J."/>
            <person name="Papanicolaou A."/>
            <person name="Barry K."/>
            <person name="LaButti K."/>
            <person name="Viragh M."/>
            <person name="Koriabine M."/>
            <person name="Yan M."/>
            <person name="Riley R."/>
            <person name="Champramary S."/>
            <person name="Plett K.L."/>
            <person name="Tsai I.J."/>
            <person name="Slot J."/>
            <person name="Sipos G."/>
            <person name="Plett J."/>
            <person name="Nagy L.G."/>
            <person name="Grigoriev I.V."/>
        </authorList>
    </citation>
    <scope>NUCLEOTIDE SEQUENCE</scope>
    <source>
        <strain evidence="1">FPL87.14</strain>
    </source>
</reference>
<dbReference type="EMBL" id="JAUEPT010000126">
    <property type="protein sequence ID" value="KAK0431009.1"/>
    <property type="molecule type" value="Genomic_DNA"/>
</dbReference>
<dbReference type="AlphaFoldDB" id="A0AA39IWG6"/>
<organism evidence="1 2">
    <name type="scientific">Armillaria borealis</name>
    <dbReference type="NCBI Taxonomy" id="47425"/>
    <lineage>
        <taxon>Eukaryota</taxon>
        <taxon>Fungi</taxon>
        <taxon>Dikarya</taxon>
        <taxon>Basidiomycota</taxon>
        <taxon>Agaricomycotina</taxon>
        <taxon>Agaricomycetes</taxon>
        <taxon>Agaricomycetidae</taxon>
        <taxon>Agaricales</taxon>
        <taxon>Marasmiineae</taxon>
        <taxon>Physalacriaceae</taxon>
        <taxon>Armillaria</taxon>
    </lineage>
</organism>
<gene>
    <name evidence="1" type="ORF">EV421DRAFT_1743519</name>
</gene>
<accession>A0AA39IWG6</accession>